<name>A0AA46C7M2_9XANT</name>
<evidence type="ECO:0000313" key="1">
    <source>
        <dbReference type="EMBL" id="SUZ27915.1"/>
    </source>
</evidence>
<dbReference type="Proteomes" id="UP000254168">
    <property type="component" value="Unassembled WGS sequence"/>
</dbReference>
<dbReference type="EMBL" id="UIHB01000002">
    <property type="protein sequence ID" value="SUZ27915.1"/>
    <property type="molecule type" value="Genomic_DNA"/>
</dbReference>
<accession>A0AA46C7M2</accession>
<gene>
    <name evidence="1" type="ORF">CPBF424_17110</name>
</gene>
<keyword evidence="2" id="KW-1185">Reference proteome</keyword>
<reference evidence="1 2" key="1">
    <citation type="submission" date="2018-06" db="EMBL/GenBank/DDBJ databases">
        <authorList>
            <person name="Pothier F. J."/>
        </authorList>
    </citation>
    <scope>NUCLEOTIDE SEQUENCE [LARGE SCALE GENOMIC DNA]</scope>
    <source>
        <strain evidence="1 2">CPBF 424</strain>
    </source>
</reference>
<comment type="caution">
    <text evidence="1">The sequence shown here is derived from an EMBL/GenBank/DDBJ whole genome shotgun (WGS) entry which is preliminary data.</text>
</comment>
<sequence length="52" mass="5848">MNPSGQTVSFPMAEAANEQVETSFVQRQRCRPHRCPGRIASQLLLGFSPLFR</sequence>
<dbReference type="AlphaFoldDB" id="A0AA46C7M2"/>
<proteinExistence type="predicted"/>
<evidence type="ECO:0000313" key="2">
    <source>
        <dbReference type="Proteomes" id="UP000254168"/>
    </source>
</evidence>
<organism evidence="1 2">
    <name type="scientific">Xanthomonas euroxanthea</name>
    <dbReference type="NCBI Taxonomy" id="2259622"/>
    <lineage>
        <taxon>Bacteria</taxon>
        <taxon>Pseudomonadati</taxon>
        <taxon>Pseudomonadota</taxon>
        <taxon>Gammaproteobacteria</taxon>
        <taxon>Lysobacterales</taxon>
        <taxon>Lysobacteraceae</taxon>
        <taxon>Xanthomonas</taxon>
    </lineage>
</organism>
<protein>
    <submittedName>
        <fullName evidence="1">Uncharacterized protein</fullName>
    </submittedName>
</protein>